<proteinExistence type="predicted"/>
<organism evidence="2 3">
    <name type="scientific">Riccia sorocarpa</name>
    <dbReference type="NCBI Taxonomy" id="122646"/>
    <lineage>
        <taxon>Eukaryota</taxon>
        <taxon>Viridiplantae</taxon>
        <taxon>Streptophyta</taxon>
        <taxon>Embryophyta</taxon>
        <taxon>Marchantiophyta</taxon>
        <taxon>Marchantiopsida</taxon>
        <taxon>Marchantiidae</taxon>
        <taxon>Marchantiales</taxon>
        <taxon>Ricciaceae</taxon>
        <taxon>Riccia</taxon>
    </lineage>
</organism>
<name>A0ABD3HCU7_9MARC</name>
<evidence type="ECO:0000313" key="2">
    <source>
        <dbReference type="EMBL" id="KAL3689342.1"/>
    </source>
</evidence>
<feature type="compositionally biased region" description="Basic and acidic residues" evidence="1">
    <location>
        <begin position="154"/>
        <end position="163"/>
    </location>
</feature>
<feature type="region of interest" description="Disordered" evidence="1">
    <location>
        <begin position="85"/>
        <end position="163"/>
    </location>
</feature>
<protein>
    <submittedName>
        <fullName evidence="2">Uncharacterized protein</fullName>
    </submittedName>
</protein>
<sequence>MLFNYNTNAPKKLDDLGRRKCTGFVQTLLENFTKQGDIVIDFAGGWGATLQAAFNCSRCCIVAEERKDAYESLQLTLATIAKAKETLIPESSTQPETQPARSTRGKKPLGEDDDLGDDIFGDDEHMADVDFFQAAAHPRSIKTKGPTTEATNTNKDRSMDVNS</sequence>
<evidence type="ECO:0000313" key="3">
    <source>
        <dbReference type="Proteomes" id="UP001633002"/>
    </source>
</evidence>
<dbReference type="AlphaFoldDB" id="A0ABD3HCU7"/>
<dbReference type="EMBL" id="JBJQOH010000004">
    <property type="protein sequence ID" value="KAL3689342.1"/>
    <property type="molecule type" value="Genomic_DNA"/>
</dbReference>
<feature type="compositionally biased region" description="Acidic residues" evidence="1">
    <location>
        <begin position="111"/>
        <end position="121"/>
    </location>
</feature>
<accession>A0ABD3HCU7</accession>
<feature type="compositionally biased region" description="Polar residues" evidence="1">
    <location>
        <begin position="89"/>
        <end position="101"/>
    </location>
</feature>
<keyword evidence="3" id="KW-1185">Reference proteome</keyword>
<dbReference type="Gene3D" id="3.40.50.150">
    <property type="entry name" value="Vaccinia Virus protein VP39"/>
    <property type="match status" value="1"/>
</dbReference>
<dbReference type="Proteomes" id="UP001633002">
    <property type="component" value="Unassembled WGS sequence"/>
</dbReference>
<gene>
    <name evidence="2" type="ORF">R1sor_015651</name>
</gene>
<dbReference type="SUPFAM" id="SSF53335">
    <property type="entry name" value="S-adenosyl-L-methionine-dependent methyltransferases"/>
    <property type="match status" value="1"/>
</dbReference>
<dbReference type="InterPro" id="IPR029063">
    <property type="entry name" value="SAM-dependent_MTases_sf"/>
</dbReference>
<comment type="caution">
    <text evidence="2">The sequence shown here is derived from an EMBL/GenBank/DDBJ whole genome shotgun (WGS) entry which is preliminary data.</text>
</comment>
<reference evidence="2 3" key="1">
    <citation type="submission" date="2024-09" db="EMBL/GenBank/DDBJ databases">
        <title>Chromosome-scale assembly of Riccia sorocarpa.</title>
        <authorList>
            <person name="Paukszto L."/>
        </authorList>
    </citation>
    <scope>NUCLEOTIDE SEQUENCE [LARGE SCALE GENOMIC DNA]</scope>
    <source>
        <strain evidence="2">LP-2024</strain>
        <tissue evidence="2">Aerial parts of the thallus</tissue>
    </source>
</reference>
<evidence type="ECO:0000256" key="1">
    <source>
        <dbReference type="SAM" id="MobiDB-lite"/>
    </source>
</evidence>